<accession>A0AAD6U425</accession>
<dbReference type="EMBL" id="JARJCN010000024">
    <property type="protein sequence ID" value="KAJ7089217.1"/>
    <property type="molecule type" value="Genomic_DNA"/>
</dbReference>
<dbReference type="InterPro" id="IPR029052">
    <property type="entry name" value="Metallo-depent_PP-like"/>
</dbReference>
<proteinExistence type="predicted"/>
<evidence type="ECO:0000313" key="2">
    <source>
        <dbReference type="EMBL" id="KAJ7089217.1"/>
    </source>
</evidence>
<dbReference type="PANTHER" id="PTHR12905:SF0">
    <property type="entry name" value="CALCINEURIN-LIKE PHOSPHOESTERASE DOMAIN-CONTAINING PROTEIN"/>
    <property type="match status" value="1"/>
</dbReference>
<evidence type="ECO:0008006" key="4">
    <source>
        <dbReference type="Google" id="ProtNLM"/>
    </source>
</evidence>
<protein>
    <recommendedName>
        <fullName evidence="4">Calcineurin-like phosphoesterase domain-containing protein</fullName>
    </recommendedName>
</protein>
<evidence type="ECO:0000256" key="1">
    <source>
        <dbReference type="SAM" id="MobiDB-lite"/>
    </source>
</evidence>
<reference evidence="2" key="1">
    <citation type="submission" date="2023-03" db="EMBL/GenBank/DDBJ databases">
        <title>Massive genome expansion in bonnet fungi (Mycena s.s.) driven by repeated elements and novel gene families across ecological guilds.</title>
        <authorList>
            <consortium name="Lawrence Berkeley National Laboratory"/>
            <person name="Harder C.B."/>
            <person name="Miyauchi S."/>
            <person name="Viragh M."/>
            <person name="Kuo A."/>
            <person name="Thoen E."/>
            <person name="Andreopoulos B."/>
            <person name="Lu D."/>
            <person name="Skrede I."/>
            <person name="Drula E."/>
            <person name="Henrissat B."/>
            <person name="Morin E."/>
            <person name="Kohler A."/>
            <person name="Barry K."/>
            <person name="LaButti K."/>
            <person name="Morin E."/>
            <person name="Salamov A."/>
            <person name="Lipzen A."/>
            <person name="Mereny Z."/>
            <person name="Hegedus B."/>
            <person name="Baldrian P."/>
            <person name="Stursova M."/>
            <person name="Weitz H."/>
            <person name="Taylor A."/>
            <person name="Grigoriev I.V."/>
            <person name="Nagy L.G."/>
            <person name="Martin F."/>
            <person name="Kauserud H."/>
        </authorList>
    </citation>
    <scope>NUCLEOTIDE SEQUENCE</scope>
    <source>
        <strain evidence="2">CBHHK173m</strain>
    </source>
</reference>
<dbReference type="PANTHER" id="PTHR12905">
    <property type="entry name" value="METALLOPHOSPHOESTERASE"/>
    <property type="match status" value="1"/>
</dbReference>
<dbReference type="AlphaFoldDB" id="A0AAD6U425"/>
<evidence type="ECO:0000313" key="3">
    <source>
        <dbReference type="Proteomes" id="UP001222325"/>
    </source>
</evidence>
<sequence length="135" mass="14335">MSPGVRGTCATSNTNSKSVRADASGRSTAPLKVRISEHASVRLATMRPTPKPSCRPSPTDILLTHGPPHGVLDRTTKATLAGCPALAARLAALRPRLHVFGHIHEARGAYVHLWERAARPSAQNAAQVVVVDLLE</sequence>
<dbReference type="SUPFAM" id="SSF56300">
    <property type="entry name" value="Metallo-dependent phosphatases"/>
    <property type="match status" value="1"/>
</dbReference>
<dbReference type="Gene3D" id="3.60.21.10">
    <property type="match status" value="1"/>
</dbReference>
<keyword evidence="3" id="KW-1185">Reference proteome</keyword>
<comment type="caution">
    <text evidence="2">The sequence shown here is derived from an EMBL/GenBank/DDBJ whole genome shotgun (WGS) entry which is preliminary data.</text>
</comment>
<gene>
    <name evidence="2" type="ORF">B0H15DRAFT_279689</name>
</gene>
<organism evidence="2 3">
    <name type="scientific">Mycena belliarum</name>
    <dbReference type="NCBI Taxonomy" id="1033014"/>
    <lineage>
        <taxon>Eukaryota</taxon>
        <taxon>Fungi</taxon>
        <taxon>Dikarya</taxon>
        <taxon>Basidiomycota</taxon>
        <taxon>Agaricomycotina</taxon>
        <taxon>Agaricomycetes</taxon>
        <taxon>Agaricomycetidae</taxon>
        <taxon>Agaricales</taxon>
        <taxon>Marasmiineae</taxon>
        <taxon>Mycenaceae</taxon>
        <taxon>Mycena</taxon>
    </lineage>
</organism>
<feature type="compositionally biased region" description="Polar residues" evidence="1">
    <location>
        <begin position="9"/>
        <end position="18"/>
    </location>
</feature>
<dbReference type="Proteomes" id="UP001222325">
    <property type="component" value="Unassembled WGS sequence"/>
</dbReference>
<dbReference type="InterPro" id="IPR051693">
    <property type="entry name" value="UPF0046_metallophosphoest"/>
</dbReference>
<name>A0AAD6U425_9AGAR</name>
<feature type="region of interest" description="Disordered" evidence="1">
    <location>
        <begin position="1"/>
        <end position="28"/>
    </location>
</feature>